<proteinExistence type="predicted"/>
<sequence length="162" mass="18249">MSAKLFEITEKPLSLDDILRRVSRSDCGGIATFAGTVRGSTATDDGARETSFLVYEAYLPMAEKMMARIGDEIQERWPLVKGVSILHRIGRCDIEEPTVLIAVATPHRDDGCFEACRYAIERLKEIVPIWKQENWRDGEVWVEGPRKPELDVSAPERLSDQG</sequence>
<gene>
    <name evidence="1" type="ORF">F4Y42_07305</name>
</gene>
<dbReference type="SUPFAM" id="SSF54690">
    <property type="entry name" value="Molybdopterin synthase subunit MoaE"/>
    <property type="match status" value="1"/>
</dbReference>
<dbReference type="InterPro" id="IPR036563">
    <property type="entry name" value="MoaE_sf"/>
</dbReference>
<dbReference type="GO" id="GO:0006777">
    <property type="term" value="P:Mo-molybdopterin cofactor biosynthetic process"/>
    <property type="evidence" value="ECO:0007669"/>
    <property type="project" value="InterPro"/>
</dbReference>
<accession>A0A6B0YQC6</accession>
<reference evidence="1" key="1">
    <citation type="submission" date="2019-09" db="EMBL/GenBank/DDBJ databases">
        <title>Characterisation of the sponge microbiome using genome-centric metagenomics.</title>
        <authorList>
            <person name="Engelberts J.P."/>
            <person name="Robbins S.J."/>
            <person name="De Goeij J.M."/>
            <person name="Aranda M."/>
            <person name="Bell S.C."/>
            <person name="Webster N.S."/>
        </authorList>
    </citation>
    <scope>NUCLEOTIDE SEQUENCE</scope>
    <source>
        <strain evidence="1">SB0664_bin_27</strain>
    </source>
</reference>
<dbReference type="PANTHER" id="PTHR23404">
    <property type="entry name" value="MOLYBDOPTERIN SYNTHASE RELATED"/>
    <property type="match status" value="1"/>
</dbReference>
<dbReference type="CDD" id="cd00756">
    <property type="entry name" value="MoaE"/>
    <property type="match status" value="1"/>
</dbReference>
<protein>
    <submittedName>
        <fullName evidence="1">Molybdenum cofactor biosynthesis protein MoaE</fullName>
    </submittedName>
</protein>
<dbReference type="EMBL" id="VXRG01000065">
    <property type="protein sequence ID" value="MXY93246.1"/>
    <property type="molecule type" value="Genomic_DNA"/>
</dbReference>
<name>A0A6B0YQC6_9CHLR</name>
<dbReference type="InterPro" id="IPR003448">
    <property type="entry name" value="Mopterin_biosynth_MoaE"/>
</dbReference>
<organism evidence="1">
    <name type="scientific">Caldilineaceae bacterium SB0664_bin_27</name>
    <dbReference type="NCBI Taxonomy" id="2605260"/>
    <lineage>
        <taxon>Bacteria</taxon>
        <taxon>Bacillati</taxon>
        <taxon>Chloroflexota</taxon>
        <taxon>Caldilineae</taxon>
        <taxon>Caldilineales</taxon>
        <taxon>Caldilineaceae</taxon>
    </lineage>
</organism>
<evidence type="ECO:0000313" key="1">
    <source>
        <dbReference type="EMBL" id="MXY93246.1"/>
    </source>
</evidence>
<dbReference type="Gene3D" id="3.90.1170.40">
    <property type="entry name" value="Molybdopterin biosynthesis MoaE subunit"/>
    <property type="match status" value="1"/>
</dbReference>
<dbReference type="AlphaFoldDB" id="A0A6B0YQC6"/>
<dbReference type="Pfam" id="PF02391">
    <property type="entry name" value="MoaE"/>
    <property type="match status" value="1"/>
</dbReference>
<comment type="caution">
    <text evidence="1">The sequence shown here is derived from an EMBL/GenBank/DDBJ whole genome shotgun (WGS) entry which is preliminary data.</text>
</comment>